<evidence type="ECO:0000313" key="3">
    <source>
        <dbReference type="Proteomes" id="UP000291758"/>
    </source>
</evidence>
<dbReference type="Proteomes" id="UP000291758">
    <property type="component" value="Chromosome"/>
</dbReference>
<feature type="domain" description="Nudix hydrolase" evidence="1">
    <location>
        <begin position="39"/>
        <end position="171"/>
    </location>
</feature>
<gene>
    <name evidence="2" type="ORF">ET495_03760</name>
</gene>
<accession>A0A4P6ELE1</accession>
<dbReference type="OrthoDB" id="177518at2"/>
<protein>
    <submittedName>
        <fullName evidence="2">NUDIX hydrolase</fullName>
    </submittedName>
</protein>
<dbReference type="SUPFAM" id="SSF55811">
    <property type="entry name" value="Nudix"/>
    <property type="match status" value="1"/>
</dbReference>
<name>A0A4P6ELE1_9MICO</name>
<reference evidence="2 3" key="1">
    <citation type="submission" date="2019-01" db="EMBL/GenBank/DDBJ databases">
        <title>Genome sequencing of strain 2JSPR-7.</title>
        <authorList>
            <person name="Heo J."/>
            <person name="Kim S.-J."/>
            <person name="Kim J.-S."/>
            <person name="Hong S.-B."/>
            <person name="Kwon S.-W."/>
        </authorList>
    </citation>
    <scope>NUCLEOTIDE SEQUENCE [LARGE SCALE GENOMIC DNA]</scope>
    <source>
        <strain evidence="2 3">2JSPR-7</strain>
    </source>
</reference>
<dbReference type="EMBL" id="CP035495">
    <property type="protein sequence ID" value="QAY62513.1"/>
    <property type="molecule type" value="Genomic_DNA"/>
</dbReference>
<sequence>MPWHTRASRTVYENRWIRVREDDVEMPDGRDGIYGVVELRHPAVFVVALDSDDRVLLVDVDRYTVGRSLEVVAGGSDGEPALVAAQRELREEAGLVADEWVRAGAMNALNGVCVAPEVVFVARGLRPVGDAAEAAAARAEEGIVQVRWVPVRETFAMMAGGEITDGETIAALALAHAAGLVTTS</sequence>
<proteinExistence type="predicted"/>
<dbReference type="InterPro" id="IPR015797">
    <property type="entry name" value="NUDIX_hydrolase-like_dom_sf"/>
</dbReference>
<dbReference type="PROSITE" id="PS51462">
    <property type="entry name" value="NUDIX"/>
    <property type="match status" value="1"/>
</dbReference>
<dbReference type="AlphaFoldDB" id="A0A4P6ELE1"/>
<evidence type="ECO:0000313" key="2">
    <source>
        <dbReference type="EMBL" id="QAY62513.1"/>
    </source>
</evidence>
<dbReference type="RefSeq" id="WP_129202714.1">
    <property type="nucleotide sequence ID" value="NZ_CP035495.1"/>
</dbReference>
<evidence type="ECO:0000259" key="1">
    <source>
        <dbReference type="PROSITE" id="PS51462"/>
    </source>
</evidence>
<organism evidence="2 3">
    <name type="scientific">Xylanimonas allomyrinae</name>
    <dbReference type="NCBI Taxonomy" id="2509459"/>
    <lineage>
        <taxon>Bacteria</taxon>
        <taxon>Bacillati</taxon>
        <taxon>Actinomycetota</taxon>
        <taxon>Actinomycetes</taxon>
        <taxon>Micrococcales</taxon>
        <taxon>Promicromonosporaceae</taxon>
        <taxon>Xylanimonas</taxon>
    </lineage>
</organism>
<keyword evidence="3" id="KW-1185">Reference proteome</keyword>
<dbReference type="GO" id="GO:0016787">
    <property type="term" value="F:hydrolase activity"/>
    <property type="evidence" value="ECO:0007669"/>
    <property type="project" value="UniProtKB-KW"/>
</dbReference>
<dbReference type="Gene3D" id="3.90.79.10">
    <property type="entry name" value="Nucleoside Triphosphate Pyrophosphohydrolase"/>
    <property type="match status" value="1"/>
</dbReference>
<dbReference type="InterPro" id="IPR000086">
    <property type="entry name" value="NUDIX_hydrolase_dom"/>
</dbReference>
<keyword evidence="2" id="KW-0378">Hydrolase</keyword>
<dbReference type="KEGG" id="xyl:ET495_03760"/>
<dbReference type="Pfam" id="PF00293">
    <property type="entry name" value="NUDIX"/>
    <property type="match status" value="1"/>
</dbReference>